<dbReference type="GO" id="GO:0005886">
    <property type="term" value="C:plasma membrane"/>
    <property type="evidence" value="ECO:0007669"/>
    <property type="project" value="UniProtKB-SubCell"/>
</dbReference>
<reference evidence="3" key="1">
    <citation type="submission" date="2020-08" db="EMBL/GenBank/DDBJ databases">
        <title>Multicomponent nature underlies the extraordinary mechanical properties of spider dragline silk.</title>
        <authorList>
            <person name="Kono N."/>
            <person name="Nakamura H."/>
            <person name="Mori M."/>
            <person name="Yoshida Y."/>
            <person name="Ohtoshi R."/>
            <person name="Malay A.D."/>
            <person name="Moran D.A.P."/>
            <person name="Tomita M."/>
            <person name="Numata K."/>
            <person name="Arakawa K."/>
        </authorList>
    </citation>
    <scope>NUCLEOTIDE SEQUENCE</scope>
</reference>
<evidence type="ECO:0000313" key="4">
    <source>
        <dbReference type="Proteomes" id="UP000886998"/>
    </source>
</evidence>
<evidence type="ECO:0000313" key="3">
    <source>
        <dbReference type="EMBL" id="GFY63853.1"/>
    </source>
</evidence>
<evidence type="ECO:0000256" key="1">
    <source>
        <dbReference type="ARBA" id="ARBA00004651"/>
    </source>
</evidence>
<dbReference type="GO" id="GO:0036376">
    <property type="term" value="P:sodium ion export across plasma membrane"/>
    <property type="evidence" value="ECO:0007669"/>
    <property type="project" value="TreeGrafter"/>
</dbReference>
<dbReference type="SUPFAM" id="SSF81660">
    <property type="entry name" value="Metal cation-transporting ATPase, ATP-binding domain N"/>
    <property type="match status" value="1"/>
</dbReference>
<dbReference type="GO" id="GO:1902600">
    <property type="term" value="P:proton transmembrane transport"/>
    <property type="evidence" value="ECO:0007669"/>
    <property type="project" value="TreeGrafter"/>
</dbReference>
<dbReference type="InterPro" id="IPR023299">
    <property type="entry name" value="ATPase_P-typ_cyto_dom_N"/>
</dbReference>
<dbReference type="GO" id="GO:0005391">
    <property type="term" value="F:P-type sodium:potassium-exchanging transporter activity"/>
    <property type="evidence" value="ECO:0007669"/>
    <property type="project" value="TreeGrafter"/>
</dbReference>
<dbReference type="PANTHER" id="PTHR43294:SF21">
    <property type="entry name" value="CATION TRANSPORTING ATPASE"/>
    <property type="match status" value="1"/>
</dbReference>
<dbReference type="Proteomes" id="UP000886998">
    <property type="component" value="Unassembled WGS sequence"/>
</dbReference>
<evidence type="ECO:0000256" key="2">
    <source>
        <dbReference type="ARBA" id="ARBA00022475"/>
    </source>
</evidence>
<dbReference type="AlphaFoldDB" id="A0A8X6Y446"/>
<dbReference type="EMBL" id="BMAV01014954">
    <property type="protein sequence ID" value="GFY63853.1"/>
    <property type="molecule type" value="Genomic_DNA"/>
</dbReference>
<dbReference type="GO" id="GO:0000166">
    <property type="term" value="F:nucleotide binding"/>
    <property type="evidence" value="ECO:0007669"/>
    <property type="project" value="InterPro"/>
</dbReference>
<organism evidence="3 4">
    <name type="scientific">Trichonephila inaurata madagascariensis</name>
    <dbReference type="NCBI Taxonomy" id="2747483"/>
    <lineage>
        <taxon>Eukaryota</taxon>
        <taxon>Metazoa</taxon>
        <taxon>Ecdysozoa</taxon>
        <taxon>Arthropoda</taxon>
        <taxon>Chelicerata</taxon>
        <taxon>Arachnida</taxon>
        <taxon>Araneae</taxon>
        <taxon>Araneomorphae</taxon>
        <taxon>Entelegynae</taxon>
        <taxon>Araneoidea</taxon>
        <taxon>Nephilidae</taxon>
        <taxon>Trichonephila</taxon>
        <taxon>Trichonephila inaurata</taxon>
    </lineage>
</organism>
<dbReference type="GO" id="GO:0030007">
    <property type="term" value="P:intracellular potassium ion homeostasis"/>
    <property type="evidence" value="ECO:0007669"/>
    <property type="project" value="TreeGrafter"/>
</dbReference>
<dbReference type="SUPFAM" id="SSF56784">
    <property type="entry name" value="HAD-like"/>
    <property type="match status" value="1"/>
</dbReference>
<keyword evidence="2" id="KW-0472">Membrane</keyword>
<keyword evidence="4" id="KW-1185">Reference proteome</keyword>
<dbReference type="GO" id="GO:0006883">
    <property type="term" value="P:intracellular sodium ion homeostasis"/>
    <property type="evidence" value="ECO:0007669"/>
    <property type="project" value="TreeGrafter"/>
</dbReference>
<dbReference type="InterPro" id="IPR023214">
    <property type="entry name" value="HAD_sf"/>
</dbReference>
<comment type="caution">
    <text evidence="3">The sequence shown here is derived from an EMBL/GenBank/DDBJ whole genome shotgun (WGS) entry which is preliminary data.</text>
</comment>
<proteinExistence type="predicted"/>
<protein>
    <submittedName>
        <fullName evidence="3">Uncharacterized protein</fullName>
    </submittedName>
</protein>
<dbReference type="InterPro" id="IPR036412">
    <property type="entry name" value="HAD-like_sf"/>
</dbReference>
<dbReference type="Gene3D" id="3.40.50.1000">
    <property type="entry name" value="HAD superfamily/HAD-like"/>
    <property type="match status" value="1"/>
</dbReference>
<sequence>MGKDSEDSVSYMLKGALPSFACSTVLIDGEIKPLDDSILNAFEKQKRYCEIQVPKSNFPPGFQFESNSIPVQDLQFLGLVSVHIPVRPSAVEAVRNFRNAGIKVMYLSGDHPICAKVIARKVGIIGEHSETRDELAERLNISVEEVEPGSVQAVVIYGDELEALKDEELSELLIRYEEVVFSRIIPLQKLRIVKICQQLNHSVAITGRKFEDHPCLKKADIGIAMGNSSCDLCCENADMVLLDKSLLTFVTAIREGKTSNLIFKLI</sequence>
<name>A0A8X6Y446_9ARAC</name>
<dbReference type="PANTHER" id="PTHR43294">
    <property type="entry name" value="SODIUM/POTASSIUM-TRANSPORTING ATPASE SUBUNIT ALPHA"/>
    <property type="match status" value="1"/>
</dbReference>
<gene>
    <name evidence="3" type="ORF">TNIN_195331</name>
</gene>
<comment type="subcellular location">
    <subcellularLocation>
        <location evidence="1">Cell membrane</location>
        <topology evidence="1">Multi-pass membrane protein</topology>
    </subcellularLocation>
</comment>
<dbReference type="PRINTS" id="PR00119">
    <property type="entry name" value="CATATPASE"/>
</dbReference>
<accession>A0A8X6Y446</accession>
<dbReference type="OrthoDB" id="6430612at2759"/>
<dbReference type="InterPro" id="IPR050510">
    <property type="entry name" value="Cation_transp_ATPase_P-type"/>
</dbReference>
<dbReference type="GO" id="GO:1990573">
    <property type="term" value="P:potassium ion import across plasma membrane"/>
    <property type="evidence" value="ECO:0007669"/>
    <property type="project" value="TreeGrafter"/>
</dbReference>
<keyword evidence="2" id="KW-1003">Cell membrane</keyword>